<evidence type="ECO:0000313" key="1">
    <source>
        <dbReference type="EMBL" id="RZF60659.1"/>
    </source>
</evidence>
<comment type="caution">
    <text evidence="1">The sequence shown here is derived from an EMBL/GenBank/DDBJ whole genome shotgun (WGS) entry which is preliminary data.</text>
</comment>
<dbReference type="AlphaFoldDB" id="A0A4Q6XUW1"/>
<dbReference type="Gene3D" id="3.30.460.10">
    <property type="entry name" value="Beta Polymerase, domain 2"/>
    <property type="match status" value="1"/>
</dbReference>
<evidence type="ECO:0000313" key="2">
    <source>
        <dbReference type="Proteomes" id="UP000292085"/>
    </source>
</evidence>
<dbReference type="SUPFAM" id="SSF81301">
    <property type="entry name" value="Nucleotidyltransferase"/>
    <property type="match status" value="1"/>
</dbReference>
<dbReference type="Proteomes" id="UP000292085">
    <property type="component" value="Unassembled WGS sequence"/>
</dbReference>
<dbReference type="OrthoDB" id="1550485at2"/>
<sequence>MVGIDEHIRMVLARHIMDTGIYSPVRGVQATIDPVLRRWGTQYIVDIRPSGSFAKGTAVHGGTDIDIFISLTSTLSDTLQSIYDTLFNALSQAGYAARRQNVSIGIAVGGWKVDVTPGRRQDQYGNYHSLWSNKTSSWLQTNINEHVRVVSGSGRINEIRLIKIWRNRFGLDWPSFYLELFVIGALKGARVGAVQDNVVTAFRAIDQSIATRRLIDPSNTNNAVSAALTADAKAALAVAARSALNSSWETVFQ</sequence>
<dbReference type="RefSeq" id="WP_130160210.1">
    <property type="nucleotide sequence ID" value="NZ_SGIS01000057.1"/>
</dbReference>
<protein>
    <submittedName>
        <fullName evidence="1">Nucleotidyltransferase</fullName>
    </submittedName>
</protein>
<name>A0A4Q6XUW1_9SPHN</name>
<proteinExistence type="predicted"/>
<accession>A0A4Q6XUW1</accession>
<gene>
    <name evidence="1" type="ORF">EWE75_21860</name>
</gene>
<dbReference type="EMBL" id="SGIS01000057">
    <property type="protein sequence ID" value="RZF60659.1"/>
    <property type="molecule type" value="Genomic_DNA"/>
</dbReference>
<dbReference type="GO" id="GO:0016740">
    <property type="term" value="F:transferase activity"/>
    <property type="evidence" value="ECO:0007669"/>
    <property type="project" value="UniProtKB-KW"/>
</dbReference>
<keyword evidence="2" id="KW-1185">Reference proteome</keyword>
<reference evidence="1 2" key="1">
    <citation type="submission" date="2019-02" db="EMBL/GenBank/DDBJ databases">
        <authorList>
            <person name="Li Y."/>
        </authorList>
    </citation>
    <scope>NUCLEOTIDE SEQUENCE [LARGE SCALE GENOMIC DNA]</scope>
    <source>
        <strain evidence="1 2">3-7</strain>
    </source>
</reference>
<dbReference type="InterPro" id="IPR043519">
    <property type="entry name" value="NT_sf"/>
</dbReference>
<organism evidence="1 2">
    <name type="scientific">Sphingomonas populi</name>
    <dbReference type="NCBI Taxonomy" id="2484750"/>
    <lineage>
        <taxon>Bacteria</taxon>
        <taxon>Pseudomonadati</taxon>
        <taxon>Pseudomonadota</taxon>
        <taxon>Alphaproteobacteria</taxon>
        <taxon>Sphingomonadales</taxon>
        <taxon>Sphingomonadaceae</taxon>
        <taxon>Sphingomonas</taxon>
    </lineage>
</organism>
<keyword evidence="1" id="KW-0808">Transferase</keyword>